<sequence>MFIGPGKLPQPAEELDADSRHFYYQNNKRAWMTPVMFQDYVSALDTRMRDEGRIVLLLASPAPSHVTLGLELTNVRLEILPPSLEPLPMSMQVPVSVSAEESANLAAASESIAAAGVGDTPMPDADQSLSDSVAPQPESTTKLQADTEAQTPSLADLSHSAAMANMAATMAAATTLQPLDAGLVTAFKRRYRRYHMLYALDRYEAGRQDVFHVDQLQAMRWARHCWKQELPEEIVRKCW</sequence>
<feature type="domain" description="DDE-1" evidence="2">
    <location>
        <begin position="172"/>
        <end position="239"/>
    </location>
</feature>
<feature type="compositionally biased region" description="Polar residues" evidence="1">
    <location>
        <begin position="127"/>
        <end position="149"/>
    </location>
</feature>
<dbReference type="InterPro" id="IPR050863">
    <property type="entry name" value="CenT-Element_Derived"/>
</dbReference>
<dbReference type="PANTHER" id="PTHR19303:SF73">
    <property type="entry name" value="PROTEIN PDC2"/>
    <property type="match status" value="1"/>
</dbReference>
<dbReference type="Proteomes" id="UP000002640">
    <property type="component" value="Unassembled WGS sequence"/>
</dbReference>
<dbReference type="STRING" id="1094619.G4YGT9"/>
<protein>
    <recommendedName>
        <fullName evidence="2">DDE-1 domain-containing protein</fullName>
    </recommendedName>
</protein>
<gene>
    <name evidence="3" type="ORF">PHYSODRAFT_553991</name>
</gene>
<proteinExistence type="predicted"/>
<feature type="region of interest" description="Disordered" evidence="1">
    <location>
        <begin position="116"/>
        <end position="149"/>
    </location>
</feature>
<evidence type="ECO:0000259" key="2">
    <source>
        <dbReference type="Pfam" id="PF03184"/>
    </source>
</evidence>
<organism evidence="3 4">
    <name type="scientific">Phytophthora sojae (strain P6497)</name>
    <name type="common">Soybean stem and root rot agent</name>
    <name type="synonym">Phytophthora megasperma f. sp. glycines</name>
    <dbReference type="NCBI Taxonomy" id="1094619"/>
    <lineage>
        <taxon>Eukaryota</taxon>
        <taxon>Sar</taxon>
        <taxon>Stramenopiles</taxon>
        <taxon>Oomycota</taxon>
        <taxon>Peronosporomycetes</taxon>
        <taxon>Peronosporales</taxon>
        <taxon>Peronosporaceae</taxon>
        <taxon>Phytophthora</taxon>
    </lineage>
</organism>
<dbReference type="Pfam" id="PF03184">
    <property type="entry name" value="DDE_1"/>
    <property type="match status" value="2"/>
</dbReference>
<dbReference type="RefSeq" id="XP_009514695.1">
    <property type="nucleotide sequence ID" value="XM_009516400.1"/>
</dbReference>
<dbReference type="KEGG" id="psoj:PHYSODRAFT_553991"/>
<dbReference type="AlphaFoldDB" id="G4YGT9"/>
<dbReference type="EMBL" id="JH159151">
    <property type="protein sequence ID" value="EGZ27420.1"/>
    <property type="molecule type" value="Genomic_DNA"/>
</dbReference>
<dbReference type="InterPro" id="IPR004875">
    <property type="entry name" value="DDE_SF_endonuclease_dom"/>
</dbReference>
<accession>G4YGT9</accession>
<dbReference type="InParanoid" id="G4YGT9"/>
<evidence type="ECO:0000313" key="3">
    <source>
        <dbReference type="EMBL" id="EGZ27420.1"/>
    </source>
</evidence>
<feature type="non-terminal residue" evidence="3">
    <location>
        <position position="239"/>
    </location>
</feature>
<evidence type="ECO:0000313" key="4">
    <source>
        <dbReference type="Proteomes" id="UP000002640"/>
    </source>
</evidence>
<name>G4YGT9_PHYSP</name>
<dbReference type="GO" id="GO:0005634">
    <property type="term" value="C:nucleus"/>
    <property type="evidence" value="ECO:0007669"/>
    <property type="project" value="TreeGrafter"/>
</dbReference>
<evidence type="ECO:0000256" key="1">
    <source>
        <dbReference type="SAM" id="MobiDB-lite"/>
    </source>
</evidence>
<feature type="domain" description="DDE-1" evidence="2">
    <location>
        <begin position="3"/>
        <end position="86"/>
    </location>
</feature>
<dbReference type="GO" id="GO:0003677">
    <property type="term" value="F:DNA binding"/>
    <property type="evidence" value="ECO:0007669"/>
    <property type="project" value="TreeGrafter"/>
</dbReference>
<dbReference type="PANTHER" id="PTHR19303">
    <property type="entry name" value="TRANSPOSON"/>
    <property type="match status" value="1"/>
</dbReference>
<reference evidence="3 4" key="1">
    <citation type="journal article" date="2006" name="Science">
        <title>Phytophthora genome sequences uncover evolutionary origins and mechanisms of pathogenesis.</title>
        <authorList>
            <person name="Tyler B.M."/>
            <person name="Tripathy S."/>
            <person name="Zhang X."/>
            <person name="Dehal P."/>
            <person name="Jiang R.H."/>
            <person name="Aerts A."/>
            <person name="Arredondo F.D."/>
            <person name="Baxter L."/>
            <person name="Bensasson D."/>
            <person name="Beynon J.L."/>
            <person name="Chapman J."/>
            <person name="Damasceno C.M."/>
            <person name="Dorrance A.E."/>
            <person name="Dou D."/>
            <person name="Dickerman A.W."/>
            <person name="Dubchak I.L."/>
            <person name="Garbelotto M."/>
            <person name="Gijzen M."/>
            <person name="Gordon S.G."/>
            <person name="Govers F."/>
            <person name="Grunwald N.J."/>
            <person name="Huang W."/>
            <person name="Ivors K.L."/>
            <person name="Jones R.W."/>
            <person name="Kamoun S."/>
            <person name="Krampis K."/>
            <person name="Lamour K.H."/>
            <person name="Lee M.K."/>
            <person name="McDonald W.H."/>
            <person name="Medina M."/>
            <person name="Meijer H.J."/>
            <person name="Nordberg E.K."/>
            <person name="Maclean D.J."/>
            <person name="Ospina-Giraldo M.D."/>
            <person name="Morris P.F."/>
            <person name="Phuntumart V."/>
            <person name="Putnam N.H."/>
            <person name="Rash S."/>
            <person name="Rose J.K."/>
            <person name="Sakihama Y."/>
            <person name="Salamov A.A."/>
            <person name="Savidor A."/>
            <person name="Scheuring C.F."/>
            <person name="Smith B.M."/>
            <person name="Sobral B.W."/>
            <person name="Terry A."/>
            <person name="Torto-Alalibo T.A."/>
            <person name="Win J."/>
            <person name="Xu Z."/>
            <person name="Zhang H."/>
            <person name="Grigoriev I.V."/>
            <person name="Rokhsar D.S."/>
            <person name="Boore J.L."/>
        </authorList>
    </citation>
    <scope>NUCLEOTIDE SEQUENCE [LARGE SCALE GENOMIC DNA]</scope>
    <source>
        <strain evidence="3 4">P6497</strain>
    </source>
</reference>
<keyword evidence="4" id="KW-1185">Reference proteome</keyword>
<dbReference type="GeneID" id="20662957"/>